<sequence>MIQTLYKNQLKIQKTLNKKQVSIALDEPGADDNDDMNFPSSLIFNSADGMSSVDLLKIPATRDKANLYVTNLVEKMFSIDELVELKPDQTHEDSRYQMIREAVRCKFKLTNEQLDQLFNDWLREVFLAKRRVAVRKLRMETN</sequence>
<evidence type="ECO:0000313" key="2">
    <source>
        <dbReference type="Proteomes" id="UP000663872"/>
    </source>
</evidence>
<evidence type="ECO:0000313" key="1">
    <source>
        <dbReference type="EMBL" id="CAF3472104.1"/>
    </source>
</evidence>
<accession>A0A818FAS1</accession>
<name>A0A818FAS1_9BILA</name>
<organism evidence="1 2">
    <name type="scientific">Rotaria socialis</name>
    <dbReference type="NCBI Taxonomy" id="392032"/>
    <lineage>
        <taxon>Eukaryota</taxon>
        <taxon>Metazoa</taxon>
        <taxon>Spiralia</taxon>
        <taxon>Gnathifera</taxon>
        <taxon>Rotifera</taxon>
        <taxon>Eurotatoria</taxon>
        <taxon>Bdelloidea</taxon>
        <taxon>Philodinida</taxon>
        <taxon>Philodinidae</taxon>
        <taxon>Rotaria</taxon>
    </lineage>
</organism>
<proteinExistence type="predicted"/>
<reference evidence="1" key="1">
    <citation type="submission" date="2021-02" db="EMBL/GenBank/DDBJ databases">
        <authorList>
            <person name="Nowell W R."/>
        </authorList>
    </citation>
    <scope>NUCLEOTIDE SEQUENCE</scope>
</reference>
<comment type="caution">
    <text evidence="1">The sequence shown here is derived from an EMBL/GenBank/DDBJ whole genome shotgun (WGS) entry which is preliminary data.</text>
</comment>
<dbReference type="Proteomes" id="UP000663872">
    <property type="component" value="Unassembled WGS sequence"/>
</dbReference>
<dbReference type="AlphaFoldDB" id="A0A818FAS1"/>
<gene>
    <name evidence="1" type="ORF">GRG538_LOCUS15736</name>
</gene>
<protein>
    <submittedName>
        <fullName evidence="1">Uncharacterized protein</fullName>
    </submittedName>
</protein>
<dbReference type="EMBL" id="CAJNYT010002510">
    <property type="protein sequence ID" value="CAF3472104.1"/>
    <property type="molecule type" value="Genomic_DNA"/>
</dbReference>